<organism evidence="3 4">
    <name type="scientific">Elaeophora elaphi</name>
    <dbReference type="NCBI Taxonomy" id="1147741"/>
    <lineage>
        <taxon>Eukaryota</taxon>
        <taxon>Metazoa</taxon>
        <taxon>Ecdysozoa</taxon>
        <taxon>Nematoda</taxon>
        <taxon>Chromadorea</taxon>
        <taxon>Rhabditida</taxon>
        <taxon>Spirurina</taxon>
        <taxon>Spiruromorpha</taxon>
        <taxon>Filarioidea</taxon>
        <taxon>Onchocercidae</taxon>
        <taxon>Elaeophora</taxon>
    </lineage>
</organism>
<sequence>MTESSSPPPYNSPPPYPTTEHAEMLQQSQDPLSQCLQKCSAQTSISSTVQSLAPMEPIIMPIMMPQASSYPYQQQQPVSDNKPVNVVINANNGKDERDSFARDYRICNFCKRGIMNKKKDWLRVIAIVLVSVLCPPLSFLCCFLLCTHVIYYAECSTCHRISKRKHR</sequence>
<protein>
    <submittedName>
        <fullName evidence="4">LITAF domain-containing protein</fullName>
    </submittedName>
</protein>
<keyword evidence="2" id="KW-1133">Transmembrane helix</keyword>
<proteinExistence type="predicted"/>
<evidence type="ECO:0000256" key="1">
    <source>
        <dbReference type="SAM" id="MobiDB-lite"/>
    </source>
</evidence>
<dbReference type="Proteomes" id="UP000050640">
    <property type="component" value="Unplaced"/>
</dbReference>
<dbReference type="AlphaFoldDB" id="A0A0R3S083"/>
<feature type="transmembrane region" description="Helical" evidence="2">
    <location>
        <begin position="121"/>
        <end position="153"/>
    </location>
</feature>
<name>A0A0R3S083_9BILA</name>
<accession>A0A0R3S083</accession>
<dbReference type="WBParaSite" id="EEL_0000802601-mRNA-1">
    <property type="protein sequence ID" value="EEL_0000802601-mRNA-1"/>
    <property type="gene ID" value="EEL_0000802601"/>
</dbReference>
<feature type="region of interest" description="Disordered" evidence="1">
    <location>
        <begin position="1"/>
        <end position="29"/>
    </location>
</feature>
<keyword evidence="3" id="KW-1185">Reference proteome</keyword>
<evidence type="ECO:0000256" key="2">
    <source>
        <dbReference type="SAM" id="Phobius"/>
    </source>
</evidence>
<feature type="compositionally biased region" description="Pro residues" evidence="1">
    <location>
        <begin position="1"/>
        <end position="17"/>
    </location>
</feature>
<evidence type="ECO:0000313" key="4">
    <source>
        <dbReference type="WBParaSite" id="EEL_0000802601-mRNA-1"/>
    </source>
</evidence>
<reference evidence="4" key="1">
    <citation type="submission" date="2017-02" db="UniProtKB">
        <authorList>
            <consortium name="WormBaseParasite"/>
        </authorList>
    </citation>
    <scope>IDENTIFICATION</scope>
</reference>
<evidence type="ECO:0000313" key="3">
    <source>
        <dbReference type="Proteomes" id="UP000050640"/>
    </source>
</evidence>
<keyword evidence="2" id="KW-0812">Transmembrane</keyword>
<keyword evidence="2" id="KW-0472">Membrane</keyword>